<comment type="caution">
    <text evidence="2">The sequence shown here is derived from an EMBL/GenBank/DDBJ whole genome shotgun (WGS) entry which is preliminary data.</text>
</comment>
<keyword evidence="3" id="KW-1185">Reference proteome</keyword>
<gene>
    <name evidence="2" type="ORF">DDR33_11110</name>
</gene>
<dbReference type="AlphaFoldDB" id="A0A2U2PGN9"/>
<dbReference type="EMBL" id="QEAS01000008">
    <property type="protein sequence ID" value="PWG80575.1"/>
    <property type="molecule type" value="Genomic_DNA"/>
</dbReference>
<evidence type="ECO:0000313" key="3">
    <source>
        <dbReference type="Proteomes" id="UP000245647"/>
    </source>
</evidence>
<dbReference type="InterPro" id="IPR011330">
    <property type="entry name" value="Glyco_hydro/deAcase_b/a-brl"/>
</dbReference>
<name>A0A2U2PGN9_9SPHI</name>
<proteinExistence type="predicted"/>
<dbReference type="RefSeq" id="WP_109415862.1">
    <property type="nucleotide sequence ID" value="NZ_QEAS01000008.1"/>
</dbReference>
<feature type="signal peptide" evidence="1">
    <location>
        <begin position="1"/>
        <end position="23"/>
    </location>
</feature>
<dbReference type="SUPFAM" id="SSF88713">
    <property type="entry name" value="Glycoside hydrolase/deacetylase"/>
    <property type="match status" value="1"/>
</dbReference>
<protein>
    <submittedName>
        <fullName evidence="2">Polysaccharide deacetylase</fullName>
    </submittedName>
</protein>
<dbReference type="Gene3D" id="3.20.20.370">
    <property type="entry name" value="Glycoside hydrolase/deacetylase"/>
    <property type="match status" value="1"/>
</dbReference>
<dbReference type="OrthoDB" id="1331280at2"/>
<dbReference type="Proteomes" id="UP000245647">
    <property type="component" value="Unassembled WGS sequence"/>
</dbReference>
<keyword evidence="1" id="KW-0732">Signal</keyword>
<evidence type="ECO:0000313" key="2">
    <source>
        <dbReference type="EMBL" id="PWG80575.1"/>
    </source>
</evidence>
<dbReference type="GO" id="GO:0005975">
    <property type="term" value="P:carbohydrate metabolic process"/>
    <property type="evidence" value="ECO:0007669"/>
    <property type="project" value="InterPro"/>
</dbReference>
<organism evidence="2 3">
    <name type="scientific">Pararcticibacter amylolyticus</name>
    <dbReference type="NCBI Taxonomy" id="2173175"/>
    <lineage>
        <taxon>Bacteria</taxon>
        <taxon>Pseudomonadati</taxon>
        <taxon>Bacteroidota</taxon>
        <taxon>Sphingobacteriia</taxon>
        <taxon>Sphingobacteriales</taxon>
        <taxon>Sphingobacteriaceae</taxon>
        <taxon>Pararcticibacter</taxon>
    </lineage>
</organism>
<dbReference type="CDD" id="cd10963">
    <property type="entry name" value="CE4_RC0012_like"/>
    <property type="match status" value="1"/>
</dbReference>
<sequence length="325" mass="36918">MRRAIIYALLLQTLFILSAPVYAQEEIKNYTVVFGDTYYGGKELLITREFSFDKRKGYIAVNPYSLETVTLPADRVALTPLRWKDVLSKFARTPYIKAIINARNQSVKIQDAGITHGFPREKGVTLTIDLCPSHKPLDRVIFTALIAEFKKSERPVPLALSVTGKFLATHSRDIEWLKDLERSGDLSLTWINHTYNHYFNPAVPLDSNFLLKPGTDIPFEILETELKMLRAGLMPSVFFRFPGLISDRKIVETVTNYGLIPVGSDAWLAKGQRATNGSIVLIHGNGNEPLGIKDFISLLRAERRNVLDKEWLMYDLRKSLADEFK</sequence>
<reference evidence="2 3" key="1">
    <citation type="submission" date="2018-04" db="EMBL/GenBank/DDBJ databases">
        <title>Pedobacter chongqingensis sp. nov., isolated from a rottenly hemp rope.</title>
        <authorList>
            <person name="Cai Y."/>
        </authorList>
    </citation>
    <scope>NUCLEOTIDE SEQUENCE [LARGE SCALE GENOMIC DNA]</scope>
    <source>
        <strain evidence="2 3">FJ4-8</strain>
    </source>
</reference>
<evidence type="ECO:0000256" key="1">
    <source>
        <dbReference type="SAM" id="SignalP"/>
    </source>
</evidence>
<feature type="chain" id="PRO_5015532129" evidence="1">
    <location>
        <begin position="24"/>
        <end position="325"/>
    </location>
</feature>
<accession>A0A2U2PGN9</accession>